<sequence length="94" mass="11059">MMVRTLLKEGYTVIVDATNTTVERRKMWRAMAKEFNQKLVMFLVDTPASVCHERNNELQRLDPKIIDRMSSQYEVPTLDEGLIFTQEFVEKYLG</sequence>
<dbReference type="SUPFAM" id="SSF52540">
    <property type="entry name" value="P-loop containing nucleoside triphosphate hydrolases"/>
    <property type="match status" value="1"/>
</dbReference>
<accession>A0ABU3NYJ3</accession>
<evidence type="ECO:0000313" key="2">
    <source>
        <dbReference type="Proteomes" id="UP001254848"/>
    </source>
</evidence>
<proteinExistence type="predicted"/>
<name>A0ABU3NYJ3_9FIRM</name>
<dbReference type="EMBL" id="JAUOZS010000001">
    <property type="protein sequence ID" value="MDT8900921.1"/>
    <property type="molecule type" value="Genomic_DNA"/>
</dbReference>
<dbReference type="Proteomes" id="UP001254848">
    <property type="component" value="Unassembled WGS sequence"/>
</dbReference>
<dbReference type="Pfam" id="PF13671">
    <property type="entry name" value="AAA_33"/>
    <property type="match status" value="1"/>
</dbReference>
<organism evidence="1 2">
    <name type="scientific">Anaeroselena agilis</name>
    <dbReference type="NCBI Taxonomy" id="3063788"/>
    <lineage>
        <taxon>Bacteria</taxon>
        <taxon>Bacillati</taxon>
        <taxon>Bacillota</taxon>
        <taxon>Negativicutes</taxon>
        <taxon>Acetonemataceae</taxon>
        <taxon>Anaeroselena</taxon>
    </lineage>
</organism>
<reference evidence="1 2" key="1">
    <citation type="submission" date="2023-07" db="EMBL/GenBank/DDBJ databases">
        <title>The novel representative of Negativicutes class, Anaeroselena agilis gen. nov. sp. nov.</title>
        <authorList>
            <person name="Prokofeva M.I."/>
            <person name="Elcheninov A.G."/>
            <person name="Klyukina A."/>
            <person name="Kublanov I.V."/>
            <person name="Frolov E.N."/>
            <person name="Podosokorskaya O.A."/>
        </authorList>
    </citation>
    <scope>NUCLEOTIDE SEQUENCE [LARGE SCALE GENOMIC DNA]</scope>
    <source>
        <strain evidence="1 2">4137-cl</strain>
    </source>
</reference>
<gene>
    <name evidence="1" type="ORF">Q4T40_06695</name>
</gene>
<evidence type="ECO:0000313" key="1">
    <source>
        <dbReference type="EMBL" id="MDT8900921.1"/>
    </source>
</evidence>
<dbReference type="InterPro" id="IPR027417">
    <property type="entry name" value="P-loop_NTPase"/>
</dbReference>
<keyword evidence="2" id="KW-1185">Reference proteome</keyword>
<protein>
    <submittedName>
        <fullName evidence="1">AAA family ATPase</fullName>
    </submittedName>
</protein>
<dbReference type="Gene3D" id="3.40.50.300">
    <property type="entry name" value="P-loop containing nucleotide triphosphate hydrolases"/>
    <property type="match status" value="1"/>
</dbReference>
<comment type="caution">
    <text evidence="1">The sequence shown here is derived from an EMBL/GenBank/DDBJ whole genome shotgun (WGS) entry which is preliminary data.</text>
</comment>